<proteinExistence type="predicted"/>
<evidence type="ECO:0000313" key="2">
    <source>
        <dbReference type="Proteomes" id="UP001165064"/>
    </source>
</evidence>
<sequence length="87" mass="9958">MLKLEKMCVSKSMLANPKNTVFNAKRLLIGRKFDDPEVQGDLKHFPFQIVNEGGKPKIKVEFKGQTKVFTPEKTSSMALNKMKEKRC</sequence>
<evidence type="ECO:0000313" key="1">
    <source>
        <dbReference type="EMBL" id="GMF00621.1"/>
    </source>
</evidence>
<comment type="caution">
    <text evidence="1">The sequence shown here is derived from an EMBL/GenBank/DDBJ whole genome shotgun (WGS) entry which is preliminary data.</text>
</comment>
<gene>
    <name evidence="1" type="ORF">Amon02_001104400</name>
</gene>
<accession>A0ACB5U309</accession>
<protein>
    <submittedName>
        <fullName evidence="1">Unnamed protein product</fullName>
    </submittedName>
</protein>
<reference evidence="1" key="1">
    <citation type="submission" date="2023-04" db="EMBL/GenBank/DDBJ databases">
        <title>Ambrosiozyma monospora NBRC 10751.</title>
        <authorList>
            <person name="Ichikawa N."/>
            <person name="Sato H."/>
            <person name="Tonouchi N."/>
        </authorList>
    </citation>
    <scope>NUCLEOTIDE SEQUENCE</scope>
    <source>
        <strain evidence="1">NBRC 10751</strain>
    </source>
</reference>
<dbReference type="EMBL" id="BSXS01011488">
    <property type="protein sequence ID" value="GMF00621.1"/>
    <property type="molecule type" value="Genomic_DNA"/>
</dbReference>
<name>A0ACB5U309_AMBMO</name>
<organism evidence="1 2">
    <name type="scientific">Ambrosiozyma monospora</name>
    <name type="common">Yeast</name>
    <name type="synonym">Endomycopsis monosporus</name>
    <dbReference type="NCBI Taxonomy" id="43982"/>
    <lineage>
        <taxon>Eukaryota</taxon>
        <taxon>Fungi</taxon>
        <taxon>Dikarya</taxon>
        <taxon>Ascomycota</taxon>
        <taxon>Saccharomycotina</taxon>
        <taxon>Pichiomycetes</taxon>
        <taxon>Pichiales</taxon>
        <taxon>Pichiaceae</taxon>
        <taxon>Ambrosiozyma</taxon>
    </lineage>
</organism>
<dbReference type="Proteomes" id="UP001165064">
    <property type="component" value="Unassembled WGS sequence"/>
</dbReference>
<keyword evidence="2" id="KW-1185">Reference proteome</keyword>